<evidence type="ECO:0000313" key="4">
    <source>
        <dbReference type="EMBL" id="KAK1744428.1"/>
    </source>
</evidence>
<dbReference type="EMBL" id="JATAAI010000007">
    <property type="protein sequence ID" value="KAK1744428.1"/>
    <property type="molecule type" value="Genomic_DNA"/>
</dbReference>
<accession>A0AAD8YDT9</accession>
<evidence type="ECO:0000256" key="1">
    <source>
        <dbReference type="ARBA" id="ARBA00022737"/>
    </source>
</evidence>
<dbReference type="SMART" id="SM00248">
    <property type="entry name" value="ANK"/>
    <property type="match status" value="3"/>
</dbReference>
<gene>
    <name evidence="4" type="ORF">QTG54_004961</name>
</gene>
<dbReference type="InterPro" id="IPR036770">
    <property type="entry name" value="Ankyrin_rpt-contain_sf"/>
</dbReference>
<keyword evidence="1" id="KW-0677">Repeat</keyword>
<evidence type="ECO:0000256" key="2">
    <source>
        <dbReference type="ARBA" id="ARBA00023043"/>
    </source>
</evidence>
<keyword evidence="2 3" id="KW-0040">ANK repeat</keyword>
<dbReference type="PANTHER" id="PTHR24153">
    <property type="entry name" value="ESPIN"/>
    <property type="match status" value="1"/>
</dbReference>
<organism evidence="4 5">
    <name type="scientific">Skeletonema marinoi</name>
    <dbReference type="NCBI Taxonomy" id="267567"/>
    <lineage>
        <taxon>Eukaryota</taxon>
        <taxon>Sar</taxon>
        <taxon>Stramenopiles</taxon>
        <taxon>Ochrophyta</taxon>
        <taxon>Bacillariophyta</taxon>
        <taxon>Coscinodiscophyceae</taxon>
        <taxon>Thalassiosirophycidae</taxon>
        <taxon>Thalassiosirales</taxon>
        <taxon>Skeletonemataceae</taxon>
        <taxon>Skeletonema</taxon>
        <taxon>Skeletonema marinoi-dohrnii complex</taxon>
    </lineage>
</organism>
<protein>
    <submittedName>
        <fullName evidence="4">Uncharacterized protein</fullName>
    </submittedName>
</protein>
<dbReference type="GO" id="GO:0051017">
    <property type="term" value="P:actin filament bundle assembly"/>
    <property type="evidence" value="ECO:0007669"/>
    <property type="project" value="TreeGrafter"/>
</dbReference>
<dbReference type="AlphaFoldDB" id="A0AAD8YDT9"/>
<name>A0AAD8YDT9_9STRA</name>
<evidence type="ECO:0000256" key="3">
    <source>
        <dbReference type="PROSITE-ProRule" id="PRU00023"/>
    </source>
</evidence>
<dbReference type="InterPro" id="IPR002110">
    <property type="entry name" value="Ankyrin_rpt"/>
</dbReference>
<comment type="caution">
    <text evidence="4">The sequence shown here is derived from an EMBL/GenBank/DDBJ whole genome shotgun (WGS) entry which is preliminary data.</text>
</comment>
<dbReference type="GO" id="GO:0005737">
    <property type="term" value="C:cytoplasm"/>
    <property type="evidence" value="ECO:0007669"/>
    <property type="project" value="TreeGrafter"/>
</dbReference>
<evidence type="ECO:0000313" key="5">
    <source>
        <dbReference type="Proteomes" id="UP001224775"/>
    </source>
</evidence>
<dbReference type="PANTHER" id="PTHR24153:SF8">
    <property type="entry name" value="FORKED, ISOFORM F"/>
    <property type="match status" value="1"/>
</dbReference>
<feature type="repeat" description="ANK" evidence="3">
    <location>
        <begin position="69"/>
        <end position="92"/>
    </location>
</feature>
<dbReference type="SUPFAM" id="SSF48403">
    <property type="entry name" value="Ankyrin repeat"/>
    <property type="match status" value="1"/>
</dbReference>
<dbReference type="Pfam" id="PF13857">
    <property type="entry name" value="Ank_5"/>
    <property type="match status" value="1"/>
</dbReference>
<dbReference type="Proteomes" id="UP001224775">
    <property type="component" value="Unassembled WGS sequence"/>
</dbReference>
<keyword evidence="5" id="KW-1185">Reference proteome</keyword>
<dbReference type="InterPro" id="IPR052420">
    <property type="entry name" value="Espin/Espin-like"/>
</dbReference>
<sequence>MSLSINKFMNYVAIVLDLIHRQEWAALEKVATTKHKLFKVISEHIKKCDEFNGMTLLHAARCTHGQDCVGRTPLHVACGTGADAEIIRLLVEAYPQACDLQDEDGRLPLHLACDIECVLFEGDQTERAPPTIDVVRALLSGSWRSVLVEDEDEMSPIEYAIVSDANIKVVKLLQKTSMTLRRKEAQANCKKYSKGY</sequence>
<dbReference type="GO" id="GO:0051015">
    <property type="term" value="F:actin filament binding"/>
    <property type="evidence" value="ECO:0007669"/>
    <property type="project" value="TreeGrafter"/>
</dbReference>
<reference evidence="4" key="1">
    <citation type="submission" date="2023-06" db="EMBL/GenBank/DDBJ databases">
        <title>Survivors Of The Sea: Transcriptome response of Skeletonema marinoi to long-term dormancy.</title>
        <authorList>
            <person name="Pinder M.I.M."/>
            <person name="Kourtchenko O."/>
            <person name="Robertson E.K."/>
            <person name="Larsson T."/>
            <person name="Maumus F."/>
            <person name="Osuna-Cruz C.M."/>
            <person name="Vancaester E."/>
            <person name="Stenow R."/>
            <person name="Vandepoele K."/>
            <person name="Ploug H."/>
            <person name="Bruchert V."/>
            <person name="Godhe A."/>
            <person name="Topel M."/>
        </authorList>
    </citation>
    <scope>NUCLEOTIDE SEQUENCE</scope>
    <source>
        <strain evidence="4">R05AC</strain>
    </source>
</reference>
<proteinExistence type="predicted"/>
<dbReference type="PROSITE" id="PS50088">
    <property type="entry name" value="ANK_REPEAT"/>
    <property type="match status" value="1"/>
</dbReference>
<dbReference type="Gene3D" id="1.25.40.20">
    <property type="entry name" value="Ankyrin repeat-containing domain"/>
    <property type="match status" value="1"/>
</dbReference>
<dbReference type="PROSITE" id="PS50297">
    <property type="entry name" value="ANK_REP_REGION"/>
    <property type="match status" value="1"/>
</dbReference>